<dbReference type="Proteomes" id="UP001353858">
    <property type="component" value="Unassembled WGS sequence"/>
</dbReference>
<sequence length="303" mass="34557">MRLLFYITTALLVTYSACDDEFNWSWNNDDDFKPSHNLNQDEIETAESSVTSQISDNSTVVETIVDNILSSNRQGRNLNGYDELYSDPNVQEALQNGDDREARNVIKEKLCSLGLMQCEGEFIQGKRPYISPEELVYAQPVDIKPIGRPIPSIPVKQPIRNLNHYGPPRPNPIPPKFGPPLSPNSPPRRGYGPPQNHFTLLPPNKPFPSMGPPIRKLLAKNQKDFCQKPPEFLFHSQPIELRSLDNDVDVEALIEPDFEKDLEDRIEEDAEQTNEEDLEEIIKENEGLGVLYNVCLKEEYRLN</sequence>
<feature type="compositionally biased region" description="Pro residues" evidence="1">
    <location>
        <begin position="167"/>
        <end position="186"/>
    </location>
</feature>
<feature type="chain" id="PRO_5042842767" evidence="2">
    <location>
        <begin position="19"/>
        <end position="303"/>
    </location>
</feature>
<evidence type="ECO:0000313" key="3">
    <source>
        <dbReference type="EMBL" id="KAK4880173.1"/>
    </source>
</evidence>
<proteinExistence type="predicted"/>
<keyword evidence="2" id="KW-0732">Signal</keyword>
<accession>A0AAN7QIX8</accession>
<evidence type="ECO:0000256" key="1">
    <source>
        <dbReference type="SAM" id="MobiDB-lite"/>
    </source>
</evidence>
<organism evidence="3 4">
    <name type="scientific">Aquatica leii</name>
    <dbReference type="NCBI Taxonomy" id="1421715"/>
    <lineage>
        <taxon>Eukaryota</taxon>
        <taxon>Metazoa</taxon>
        <taxon>Ecdysozoa</taxon>
        <taxon>Arthropoda</taxon>
        <taxon>Hexapoda</taxon>
        <taxon>Insecta</taxon>
        <taxon>Pterygota</taxon>
        <taxon>Neoptera</taxon>
        <taxon>Endopterygota</taxon>
        <taxon>Coleoptera</taxon>
        <taxon>Polyphaga</taxon>
        <taxon>Elateriformia</taxon>
        <taxon>Elateroidea</taxon>
        <taxon>Lampyridae</taxon>
        <taxon>Luciolinae</taxon>
        <taxon>Aquatica</taxon>
    </lineage>
</organism>
<keyword evidence="4" id="KW-1185">Reference proteome</keyword>
<feature type="signal peptide" evidence="2">
    <location>
        <begin position="1"/>
        <end position="18"/>
    </location>
</feature>
<gene>
    <name evidence="3" type="ORF">RN001_008319</name>
</gene>
<dbReference type="EMBL" id="JARPUR010000003">
    <property type="protein sequence ID" value="KAK4880173.1"/>
    <property type="molecule type" value="Genomic_DNA"/>
</dbReference>
<protein>
    <submittedName>
        <fullName evidence="3">Uncharacterized protein</fullName>
    </submittedName>
</protein>
<evidence type="ECO:0000313" key="4">
    <source>
        <dbReference type="Proteomes" id="UP001353858"/>
    </source>
</evidence>
<reference evidence="4" key="1">
    <citation type="submission" date="2023-01" db="EMBL/GenBank/DDBJ databases">
        <title>Key to firefly adult light organ development and bioluminescence: homeobox transcription factors regulate luciferase expression and transportation to peroxisome.</title>
        <authorList>
            <person name="Fu X."/>
        </authorList>
    </citation>
    <scope>NUCLEOTIDE SEQUENCE [LARGE SCALE GENOMIC DNA]</scope>
</reference>
<comment type="caution">
    <text evidence="3">The sequence shown here is derived from an EMBL/GenBank/DDBJ whole genome shotgun (WGS) entry which is preliminary data.</text>
</comment>
<dbReference type="AlphaFoldDB" id="A0AAN7QIX8"/>
<name>A0AAN7QIX8_9COLE</name>
<feature type="region of interest" description="Disordered" evidence="1">
    <location>
        <begin position="161"/>
        <end position="193"/>
    </location>
</feature>
<evidence type="ECO:0000256" key="2">
    <source>
        <dbReference type="SAM" id="SignalP"/>
    </source>
</evidence>